<dbReference type="InterPro" id="IPR026912">
    <property type="entry name" value="Adenine_deam_C"/>
</dbReference>
<dbReference type="Pfam" id="PF13382">
    <property type="entry name" value="Adenine_deam_C"/>
    <property type="match status" value="1"/>
</dbReference>
<name>A0A1Q9BVH6_SYMMI</name>
<feature type="domain" description="Amidohydrolase-related" evidence="5">
    <location>
        <begin position="108"/>
        <end position="193"/>
    </location>
</feature>
<feature type="transmembrane region" description="Helical" evidence="4">
    <location>
        <begin position="637"/>
        <end position="654"/>
    </location>
</feature>
<keyword evidence="4" id="KW-0472">Membrane</keyword>
<dbReference type="OrthoDB" id="194468at2759"/>
<evidence type="ECO:0000256" key="3">
    <source>
        <dbReference type="ARBA" id="ARBA00047720"/>
    </source>
</evidence>
<evidence type="ECO:0000313" key="7">
    <source>
        <dbReference type="EMBL" id="OLP74662.1"/>
    </source>
</evidence>
<keyword evidence="4" id="KW-0812">Transmembrane</keyword>
<comment type="caution">
    <text evidence="7">The sequence shown here is derived from an EMBL/GenBank/DDBJ whole genome shotgun (WGS) entry which is preliminary data.</text>
</comment>
<keyword evidence="8" id="KW-1185">Reference proteome</keyword>
<dbReference type="SUPFAM" id="SSF51338">
    <property type="entry name" value="Composite domain of metallo-dependent hydrolases"/>
    <property type="match status" value="1"/>
</dbReference>
<dbReference type="Gene3D" id="3.20.20.140">
    <property type="entry name" value="Metal-dependent hydrolases"/>
    <property type="match status" value="1"/>
</dbReference>
<evidence type="ECO:0000259" key="5">
    <source>
        <dbReference type="Pfam" id="PF01979"/>
    </source>
</evidence>
<dbReference type="InterPro" id="IPR038750">
    <property type="entry name" value="YczE/YyaS-like"/>
</dbReference>
<dbReference type="PANTHER" id="PTHR40078">
    <property type="entry name" value="INTEGRAL MEMBRANE PROTEIN-RELATED"/>
    <property type="match status" value="1"/>
</dbReference>
<feature type="transmembrane region" description="Helical" evidence="4">
    <location>
        <begin position="560"/>
        <end position="579"/>
    </location>
</feature>
<organism evidence="7 8">
    <name type="scientific">Symbiodinium microadriaticum</name>
    <name type="common">Dinoflagellate</name>
    <name type="synonym">Zooxanthella microadriatica</name>
    <dbReference type="NCBI Taxonomy" id="2951"/>
    <lineage>
        <taxon>Eukaryota</taxon>
        <taxon>Sar</taxon>
        <taxon>Alveolata</taxon>
        <taxon>Dinophyceae</taxon>
        <taxon>Suessiales</taxon>
        <taxon>Symbiodiniaceae</taxon>
        <taxon>Symbiodinium</taxon>
    </lineage>
</organism>
<gene>
    <name evidence="7" type="primary">ade</name>
    <name evidence="7" type="ORF">AK812_SmicGene45737</name>
</gene>
<feature type="domain" description="Adenine deaminase C-terminal" evidence="6">
    <location>
        <begin position="259"/>
        <end position="390"/>
    </location>
</feature>
<comment type="similarity">
    <text evidence="1">Belongs to the metallo-dependent hydrolases superfamily. Adenine deaminase family.</text>
</comment>
<dbReference type="Pfam" id="PF01979">
    <property type="entry name" value="Amidohydro_1"/>
    <property type="match status" value="1"/>
</dbReference>
<dbReference type="GO" id="GO:0000034">
    <property type="term" value="F:adenine deaminase activity"/>
    <property type="evidence" value="ECO:0007669"/>
    <property type="project" value="UniProtKB-EC"/>
</dbReference>
<protein>
    <recommendedName>
        <fullName evidence="2">adenine deaminase</fullName>
        <ecNumber evidence="2">3.5.4.2</ecNumber>
    </recommendedName>
</protein>
<evidence type="ECO:0000259" key="6">
    <source>
        <dbReference type="Pfam" id="PF13382"/>
    </source>
</evidence>
<dbReference type="Proteomes" id="UP000186817">
    <property type="component" value="Unassembled WGS sequence"/>
</dbReference>
<keyword evidence="4" id="KW-1133">Transmembrane helix</keyword>
<dbReference type="EMBL" id="LSRX01003382">
    <property type="protein sequence ID" value="OLP74662.1"/>
    <property type="molecule type" value="Genomic_DNA"/>
</dbReference>
<dbReference type="EC" id="3.5.4.2" evidence="2"/>
<accession>A0A1Q9BVH6</accession>
<proteinExistence type="inferred from homology"/>
<evidence type="ECO:0000256" key="4">
    <source>
        <dbReference type="SAM" id="Phobius"/>
    </source>
</evidence>
<dbReference type="Pfam" id="PF19700">
    <property type="entry name" value="DUF6198"/>
    <property type="match status" value="1"/>
</dbReference>
<feature type="transmembrane region" description="Helical" evidence="4">
    <location>
        <begin position="502"/>
        <end position="520"/>
    </location>
</feature>
<dbReference type="InterPro" id="IPR011059">
    <property type="entry name" value="Metal-dep_hydrolase_composite"/>
</dbReference>
<reference evidence="7 8" key="1">
    <citation type="submission" date="2016-02" db="EMBL/GenBank/DDBJ databases">
        <title>Genome analysis of coral dinoflagellate symbionts highlights evolutionary adaptations to a symbiotic lifestyle.</title>
        <authorList>
            <person name="Aranda M."/>
            <person name="Li Y."/>
            <person name="Liew Y.J."/>
            <person name="Baumgarten S."/>
            <person name="Simakov O."/>
            <person name="Wilson M."/>
            <person name="Piel J."/>
            <person name="Ashoor H."/>
            <person name="Bougouffa S."/>
            <person name="Bajic V.B."/>
            <person name="Ryu T."/>
            <person name="Ravasi T."/>
            <person name="Bayer T."/>
            <person name="Micklem G."/>
            <person name="Kim H."/>
            <person name="Bhak J."/>
            <person name="Lajeunesse T.C."/>
            <person name="Voolstra C.R."/>
        </authorList>
    </citation>
    <scope>NUCLEOTIDE SEQUENCE [LARGE SCALE GENOMIC DNA]</scope>
    <source>
        <strain evidence="7 8">CCMP2467</strain>
    </source>
</reference>
<dbReference type="InterPro" id="IPR006680">
    <property type="entry name" value="Amidohydro-rel"/>
</dbReference>
<feature type="transmembrane region" description="Helical" evidence="4">
    <location>
        <begin position="458"/>
        <end position="482"/>
    </location>
</feature>
<evidence type="ECO:0000313" key="8">
    <source>
        <dbReference type="Proteomes" id="UP000186817"/>
    </source>
</evidence>
<dbReference type="PANTHER" id="PTHR40078:SF1">
    <property type="entry name" value="INTEGRAL MEMBRANE PROTEIN"/>
    <property type="match status" value="1"/>
</dbReference>
<evidence type="ECO:0000256" key="1">
    <source>
        <dbReference type="ARBA" id="ARBA00006773"/>
    </source>
</evidence>
<comment type="catalytic activity">
    <reaction evidence="3">
        <text>adenine + H2O + H(+) = hypoxanthine + NH4(+)</text>
        <dbReference type="Rhea" id="RHEA:23688"/>
        <dbReference type="ChEBI" id="CHEBI:15377"/>
        <dbReference type="ChEBI" id="CHEBI:15378"/>
        <dbReference type="ChEBI" id="CHEBI:16708"/>
        <dbReference type="ChEBI" id="CHEBI:17368"/>
        <dbReference type="ChEBI" id="CHEBI:28938"/>
        <dbReference type="EC" id="3.5.4.2"/>
    </reaction>
</comment>
<evidence type="ECO:0000256" key="2">
    <source>
        <dbReference type="ARBA" id="ARBA00012782"/>
    </source>
</evidence>
<dbReference type="SUPFAM" id="SSF51556">
    <property type="entry name" value="Metallo-dependent hydrolases"/>
    <property type="match status" value="1"/>
</dbReference>
<dbReference type="InterPro" id="IPR032466">
    <property type="entry name" value="Metal_Hydrolase"/>
</dbReference>
<sequence>MEPVIGLGEFEHFTYSSGNDDDFRKAAWVRERGGFMNGHWGVTALSDMILNYLPAIGVSNNHDVWNEDDIEKSIRYGFPTHIKFGVGSSEVIKRLLRAIVDRKFPTDNFMLCTDNISIERLRTMGHMDWIISLCAEMGINPIKAIKMATYNTARSFHMEDKIGSLTPGRFADIVLTDSLSRINPLYVFKDGELIARDRKLLRNADIDYSGMCTKGVAGAGDLTPQMLDIVPIEVSEDGTKAKVYLFDVYGRGHDQFYREVWVPFRDGKIVPEVEGNTHSRLSVVQRYPDGERHIVNGLFKGVDLDHGAVATFWPAPKPYFVVVGQDSEEMCHCIKRVDAYSGACIVTDGKVDKAVMPLEIHGVMANMSVEELTSSANAIDLALEELGNRNEGASVDGEDCGQVGEGTSMSAQDNFKRAWSGRRRDGGDHVQKDGLGGQMANHSAKAEIVDTGSLIRRWIVYILGIYVLTLGISLAIRAGIGVSPQSSLTRTMTLIYTPLSQGAYSFIFDLIMLFLAYLVLPRKFKMISFLGLVPAAVLGIFLDLNLFLTEFVRPGEYYARVALLVFADAALAFGLFLMIRANLILMPTDLFVNTVFERTGWKWGNVKTGFDCALLVTSVAVGLSFLGDVHFIREGTIINAILVGQYIKLYFFLFKKLDGRKRAAAPAA</sequence>
<feature type="transmembrane region" description="Helical" evidence="4">
    <location>
        <begin position="527"/>
        <end position="548"/>
    </location>
</feature>
<dbReference type="Gene3D" id="2.30.40.10">
    <property type="entry name" value="Urease, subunit C, domain 1"/>
    <property type="match status" value="1"/>
</dbReference>
<dbReference type="AlphaFoldDB" id="A0A1Q9BVH6"/>